<dbReference type="AlphaFoldDB" id="A0A5C4SZV8"/>
<dbReference type="OrthoDB" id="5141876at2"/>
<comment type="caution">
    <text evidence="3">The sequence shown here is derived from an EMBL/GenBank/DDBJ whole genome shotgun (WGS) entry which is preliminary data.</text>
</comment>
<dbReference type="SUPFAM" id="SSF48208">
    <property type="entry name" value="Six-hairpin glycosidases"/>
    <property type="match status" value="1"/>
</dbReference>
<keyword evidence="4" id="KW-1185">Reference proteome</keyword>
<dbReference type="Gene3D" id="1.50.10.10">
    <property type="match status" value="1"/>
</dbReference>
<dbReference type="PANTHER" id="PTHR15108">
    <property type="entry name" value="N-ACYLGLUCOSAMINE-2-EPIMERASE"/>
    <property type="match status" value="1"/>
</dbReference>
<name>A0A5C4SZV8_9BACL</name>
<sequence>MPRLDSPVLLDDYKRHLTDVLLPFWWNEKALDRELGGVFTCFSNDGKSRTSTDKYVWSQGRFVWALARLADAVRRGMVPGDANAYLAHAAKTVGFLKRHAIMDNGNCAYLLTREGEKKEVYPGKGYDISLFVDCFVAMGFAEFGRVSGDAETIAEALGLFDRLERRIASGDLRSEPYTLPDAFQSHSIPMIMLNVAQSVHEALLASGHPRAGELSQRRVAYANEIITTFFQPDDTVAEVLRADGSRDADWVVSRHLNPGHTLEDMWFVLHEAEKERNAEWIERVSRAIKRAYAIGWDETFGGLLHYVDCEGGPPKGTDRGTAFDANVLNTWDSKLWWAHSEALYTTLLAYRLTGDRDFAELYEKTHEYVFRTFPNPDVTVGEWIQIRDRDGQPLDKVVALPVKDPYHIIRNVLLIVERLSDKA</sequence>
<dbReference type="GO" id="GO:0016853">
    <property type="term" value="F:isomerase activity"/>
    <property type="evidence" value="ECO:0007669"/>
    <property type="project" value="UniProtKB-KW"/>
</dbReference>
<evidence type="ECO:0000313" key="3">
    <source>
        <dbReference type="EMBL" id="TNJ60857.1"/>
    </source>
</evidence>
<keyword evidence="2" id="KW-0413">Isomerase</keyword>
<evidence type="ECO:0000256" key="1">
    <source>
        <dbReference type="ARBA" id="ARBA00008558"/>
    </source>
</evidence>
<dbReference type="Proteomes" id="UP000307943">
    <property type="component" value="Unassembled WGS sequence"/>
</dbReference>
<organism evidence="3 4">
    <name type="scientific">Paenibacillus hemerocallicola</name>
    <dbReference type="NCBI Taxonomy" id="1172614"/>
    <lineage>
        <taxon>Bacteria</taxon>
        <taxon>Bacillati</taxon>
        <taxon>Bacillota</taxon>
        <taxon>Bacilli</taxon>
        <taxon>Bacillales</taxon>
        <taxon>Paenibacillaceae</taxon>
        <taxon>Paenibacillus</taxon>
    </lineage>
</organism>
<dbReference type="GO" id="GO:0005975">
    <property type="term" value="P:carbohydrate metabolic process"/>
    <property type="evidence" value="ECO:0007669"/>
    <property type="project" value="InterPro"/>
</dbReference>
<dbReference type="InterPro" id="IPR008928">
    <property type="entry name" value="6-hairpin_glycosidase_sf"/>
</dbReference>
<reference evidence="3 4" key="1">
    <citation type="submission" date="2019-05" db="EMBL/GenBank/DDBJ databases">
        <title>We sequenced the genome of Paenibacillus hemerocallicola KCTC 33185 for further insight into its adaptation and study the phylogeny of Paenibacillus.</title>
        <authorList>
            <person name="Narsing Rao M.P."/>
        </authorList>
    </citation>
    <scope>NUCLEOTIDE SEQUENCE [LARGE SCALE GENOMIC DNA]</scope>
    <source>
        <strain evidence="3 4">KCTC 33185</strain>
    </source>
</reference>
<evidence type="ECO:0000256" key="2">
    <source>
        <dbReference type="ARBA" id="ARBA00023235"/>
    </source>
</evidence>
<comment type="similarity">
    <text evidence="1">Belongs to the N-acylglucosamine 2-epimerase family.</text>
</comment>
<dbReference type="RefSeq" id="WP_139606927.1">
    <property type="nucleotide sequence ID" value="NZ_VDCQ01000079.1"/>
</dbReference>
<dbReference type="InterPro" id="IPR010819">
    <property type="entry name" value="AGE/CE"/>
</dbReference>
<dbReference type="EMBL" id="VDCQ01000079">
    <property type="protein sequence ID" value="TNJ60857.1"/>
    <property type="molecule type" value="Genomic_DNA"/>
</dbReference>
<evidence type="ECO:0000313" key="4">
    <source>
        <dbReference type="Proteomes" id="UP000307943"/>
    </source>
</evidence>
<dbReference type="InterPro" id="IPR012341">
    <property type="entry name" value="6hp_glycosidase-like_sf"/>
</dbReference>
<protein>
    <submittedName>
        <fullName evidence="3">N-acylglucosamine 2-epimerase</fullName>
    </submittedName>
</protein>
<accession>A0A5C4SZV8</accession>
<gene>
    <name evidence="3" type="ORF">FE784_35220</name>
</gene>
<proteinExistence type="inferred from homology"/>
<dbReference type="Pfam" id="PF07221">
    <property type="entry name" value="GlcNAc_2-epim"/>
    <property type="match status" value="1"/>
</dbReference>